<dbReference type="Pfam" id="PF01257">
    <property type="entry name" value="2Fe-2S_thioredx"/>
    <property type="match status" value="1"/>
</dbReference>
<protein>
    <submittedName>
        <fullName evidence="8">NADH-quinone oxidoreductase subunit E</fullName>
    </submittedName>
</protein>
<dbReference type="RefSeq" id="WP_073151368.1">
    <property type="nucleotide sequence ID" value="NZ_FRAG01000041.1"/>
</dbReference>
<dbReference type="Gene3D" id="3.40.30.10">
    <property type="entry name" value="Glutaredoxin"/>
    <property type="match status" value="1"/>
</dbReference>
<evidence type="ECO:0000313" key="9">
    <source>
        <dbReference type="Proteomes" id="UP000184465"/>
    </source>
</evidence>
<evidence type="ECO:0000256" key="5">
    <source>
        <dbReference type="ARBA" id="ARBA00023014"/>
    </source>
</evidence>
<reference evidence="8 9" key="1">
    <citation type="submission" date="2016-11" db="EMBL/GenBank/DDBJ databases">
        <authorList>
            <person name="Jaros S."/>
            <person name="Januszkiewicz K."/>
            <person name="Wedrychowicz H."/>
        </authorList>
    </citation>
    <scope>NUCLEOTIDE SEQUENCE [LARGE SCALE GENOMIC DNA]</scope>
    <source>
        <strain evidence="8 9">DSM 15212</strain>
    </source>
</reference>
<dbReference type="InterPro" id="IPR042128">
    <property type="entry name" value="NuoE_dom"/>
</dbReference>
<keyword evidence="9" id="KW-1185">Reference proteome</keyword>
<dbReference type="SUPFAM" id="SSF52833">
    <property type="entry name" value="Thioredoxin-like"/>
    <property type="match status" value="1"/>
</dbReference>
<proteinExistence type="inferred from homology"/>
<dbReference type="EMBL" id="FRAG01000041">
    <property type="protein sequence ID" value="SHK27045.1"/>
    <property type="molecule type" value="Genomic_DNA"/>
</dbReference>
<name>A0A1M6R3H1_PARC5</name>
<keyword evidence="2 7" id="KW-0001">2Fe-2S</keyword>
<evidence type="ECO:0000256" key="6">
    <source>
        <dbReference type="ARBA" id="ARBA00034078"/>
    </source>
</evidence>
<sequence>MEKNIGNKNLIKDIDSILEKYDFDNHNLLPILQETQSLIPNHYIPEEVAKYIALKLNTPTSKVYDVISFFSSLSDKPKGLHVIQLCKSAVCRLNKYQTVRDILERELGIKMGEISDDGLFSLEYTACFGACDISPAFRIDNRVYGNLTEDKIIEIINNYRRFNHG</sequence>
<dbReference type="STRING" id="1121301.SAMN02745912_02832"/>
<evidence type="ECO:0000256" key="3">
    <source>
        <dbReference type="ARBA" id="ARBA00022723"/>
    </source>
</evidence>
<feature type="binding site" evidence="7">
    <location>
        <position position="86"/>
    </location>
    <ligand>
        <name>[2Fe-2S] cluster</name>
        <dbReference type="ChEBI" id="CHEBI:190135"/>
    </ligand>
</feature>
<dbReference type="InterPro" id="IPR028431">
    <property type="entry name" value="NADP_DH_HndA-like"/>
</dbReference>
<keyword evidence="4 7" id="KW-0408">Iron</keyword>
<dbReference type="PANTHER" id="PTHR43342:SF1">
    <property type="entry name" value="BIFURCATING [FEFE] HYDROGENASE GAMMA SUBUNIT"/>
    <property type="match status" value="1"/>
</dbReference>
<dbReference type="Gene3D" id="1.10.10.1590">
    <property type="entry name" value="NADH-quinone oxidoreductase subunit E"/>
    <property type="match status" value="1"/>
</dbReference>
<dbReference type="InterPro" id="IPR041921">
    <property type="entry name" value="NuoE_N"/>
</dbReference>
<keyword evidence="5 7" id="KW-0411">Iron-sulfur</keyword>
<comment type="similarity">
    <text evidence="1">Belongs to the complex I 24 kDa subunit family.</text>
</comment>
<feature type="binding site" evidence="7">
    <location>
        <position position="127"/>
    </location>
    <ligand>
        <name>[2Fe-2S] cluster</name>
        <dbReference type="ChEBI" id="CHEBI:190135"/>
    </ligand>
</feature>
<evidence type="ECO:0000256" key="7">
    <source>
        <dbReference type="PIRSR" id="PIRSR000216-1"/>
    </source>
</evidence>
<accession>A0A1M6R3H1</accession>
<evidence type="ECO:0000256" key="1">
    <source>
        <dbReference type="ARBA" id="ARBA00010643"/>
    </source>
</evidence>
<organism evidence="8 9">
    <name type="scientific">Paramaledivibacter caminithermalis (strain DSM 15212 / CIP 107654 / DViRD3)</name>
    <name type="common">Clostridium caminithermale</name>
    <dbReference type="NCBI Taxonomy" id="1121301"/>
    <lineage>
        <taxon>Bacteria</taxon>
        <taxon>Bacillati</taxon>
        <taxon>Bacillota</taxon>
        <taxon>Clostridia</taxon>
        <taxon>Peptostreptococcales</taxon>
        <taxon>Caminicellaceae</taxon>
        <taxon>Paramaledivibacter</taxon>
    </lineage>
</organism>
<evidence type="ECO:0000256" key="2">
    <source>
        <dbReference type="ARBA" id="ARBA00022714"/>
    </source>
</evidence>
<dbReference type="InterPro" id="IPR036249">
    <property type="entry name" value="Thioredoxin-like_sf"/>
</dbReference>
<evidence type="ECO:0000256" key="4">
    <source>
        <dbReference type="ARBA" id="ARBA00023004"/>
    </source>
</evidence>
<dbReference type="GO" id="GO:0016491">
    <property type="term" value="F:oxidoreductase activity"/>
    <property type="evidence" value="ECO:0007669"/>
    <property type="project" value="InterPro"/>
</dbReference>
<keyword evidence="3 7" id="KW-0479">Metal-binding</keyword>
<dbReference type="PIRSF" id="PIRSF000216">
    <property type="entry name" value="NADH_DH_24kDa"/>
    <property type="match status" value="1"/>
</dbReference>
<dbReference type="GO" id="GO:0051537">
    <property type="term" value="F:2 iron, 2 sulfur cluster binding"/>
    <property type="evidence" value="ECO:0007669"/>
    <property type="project" value="UniProtKB-KW"/>
</dbReference>
<evidence type="ECO:0000313" key="8">
    <source>
        <dbReference type="EMBL" id="SHK27045.1"/>
    </source>
</evidence>
<dbReference type="Proteomes" id="UP000184465">
    <property type="component" value="Unassembled WGS sequence"/>
</dbReference>
<feature type="binding site" evidence="7">
    <location>
        <position position="91"/>
    </location>
    <ligand>
        <name>[2Fe-2S] cluster</name>
        <dbReference type="ChEBI" id="CHEBI:190135"/>
    </ligand>
</feature>
<feature type="binding site" evidence="7">
    <location>
        <position position="131"/>
    </location>
    <ligand>
        <name>[2Fe-2S] cluster</name>
        <dbReference type="ChEBI" id="CHEBI:190135"/>
    </ligand>
</feature>
<gene>
    <name evidence="8" type="ORF">SAMN02745912_02832</name>
</gene>
<dbReference type="GO" id="GO:0046872">
    <property type="term" value="F:metal ion binding"/>
    <property type="evidence" value="ECO:0007669"/>
    <property type="project" value="UniProtKB-KW"/>
</dbReference>
<comment type="cofactor">
    <cofactor evidence="6">
        <name>[2Fe-2S] cluster</name>
        <dbReference type="ChEBI" id="CHEBI:190135"/>
    </cofactor>
</comment>
<dbReference type="AlphaFoldDB" id="A0A1M6R3H1"/>
<dbReference type="InterPro" id="IPR002023">
    <property type="entry name" value="NuoE-like"/>
</dbReference>
<dbReference type="PANTHER" id="PTHR43342">
    <property type="entry name" value="NADH-QUINONE OXIDOREDUCTASE, E SUBUNIT"/>
    <property type="match status" value="1"/>
</dbReference>
<dbReference type="CDD" id="cd03064">
    <property type="entry name" value="TRX_Fd_NuoE"/>
    <property type="match status" value="1"/>
</dbReference>
<dbReference type="OrthoDB" id="9807941at2"/>
<comment type="cofactor">
    <cofactor evidence="7">
        <name>[2Fe-2S] cluster</name>
        <dbReference type="ChEBI" id="CHEBI:190135"/>
    </cofactor>
    <text evidence="7">Binds 1 [2Fe-2S] cluster.</text>
</comment>